<accession>A0A2I8F0A0</accession>
<keyword evidence="5" id="KW-0456">Lyase</keyword>
<evidence type="ECO:0000313" key="5">
    <source>
        <dbReference type="EMBL" id="AUT65148.1"/>
    </source>
</evidence>
<evidence type="ECO:0000256" key="4">
    <source>
        <dbReference type="ARBA" id="ARBA00022679"/>
    </source>
</evidence>
<dbReference type="OrthoDB" id="3284791at2"/>
<dbReference type="EC" id="2.3.3.16" evidence="3"/>
<dbReference type="SUPFAM" id="SSF48256">
    <property type="entry name" value="Citrate synthase"/>
    <property type="match status" value="1"/>
</dbReference>
<dbReference type="PANTHER" id="PTHR11739:SF4">
    <property type="entry name" value="CITRATE SYNTHASE, PEROXISOMAL"/>
    <property type="match status" value="1"/>
</dbReference>
<evidence type="ECO:0000313" key="6">
    <source>
        <dbReference type="Proteomes" id="UP000243502"/>
    </source>
</evidence>
<dbReference type="UniPathway" id="UPA00223">
    <property type="reaction ID" value="UER00717"/>
</dbReference>
<evidence type="ECO:0000256" key="1">
    <source>
        <dbReference type="ARBA" id="ARBA00004751"/>
    </source>
</evidence>
<dbReference type="InterPro" id="IPR016143">
    <property type="entry name" value="Citrate_synth-like_sm_a-sub"/>
</dbReference>
<dbReference type="PANTHER" id="PTHR11739">
    <property type="entry name" value="CITRATE SYNTHASE"/>
    <property type="match status" value="1"/>
</dbReference>
<sequence length="269" mass="27979">MKIGKETIPRTSISTSNTHTIVVRGRDLANELIGKISFTDYFFLLVTGQTPSPAASAVLDATLVAIAEHGLVPSVQASRMTLAAAPDALQGAVAAGILGCGSVILGASESCGKLLDEVRQCAAQTGGDLSEAAFTVITRYRADKRAVPGYGHPLHKERDPRVDALFAVAERSGADMTYVRIAEAIESVLPDVFGKALMLNVSAAIPAVLLGVGFPLAALKGVPILARTAGLIGHLTEELAHSIGFALSYQATREVVYDGEAPEGFQAGI</sequence>
<comment type="pathway">
    <text evidence="1">Carbohydrate metabolism; tricarboxylic acid cycle; isocitrate from oxaloacetate: step 1/2.</text>
</comment>
<dbReference type="Proteomes" id="UP000243502">
    <property type="component" value="Chromosome 3"/>
</dbReference>
<dbReference type="Pfam" id="PF00285">
    <property type="entry name" value="Citrate_synt"/>
    <property type="match status" value="1"/>
</dbReference>
<evidence type="ECO:0000256" key="2">
    <source>
        <dbReference type="ARBA" id="ARBA00010566"/>
    </source>
</evidence>
<comment type="similarity">
    <text evidence="2">Belongs to the citrate synthase family.</text>
</comment>
<dbReference type="RefSeq" id="WP_042304974.1">
    <property type="nucleotide sequence ID" value="NZ_CP026113.1"/>
</dbReference>
<dbReference type="GO" id="GO:0005829">
    <property type="term" value="C:cytosol"/>
    <property type="evidence" value="ECO:0007669"/>
    <property type="project" value="TreeGrafter"/>
</dbReference>
<dbReference type="Gene3D" id="1.10.230.10">
    <property type="entry name" value="Cytochrome P450-Terp, domain 2"/>
    <property type="match status" value="1"/>
</dbReference>
<dbReference type="GO" id="GO:0006099">
    <property type="term" value="P:tricarboxylic acid cycle"/>
    <property type="evidence" value="ECO:0007669"/>
    <property type="project" value="UniProtKB-UniPathway"/>
</dbReference>
<organism evidence="5 6">
    <name type="scientific">Paraburkholderia terrae</name>
    <dbReference type="NCBI Taxonomy" id="311230"/>
    <lineage>
        <taxon>Bacteria</taxon>
        <taxon>Pseudomonadati</taxon>
        <taxon>Pseudomonadota</taxon>
        <taxon>Betaproteobacteria</taxon>
        <taxon>Burkholderiales</taxon>
        <taxon>Burkholderiaceae</taxon>
        <taxon>Paraburkholderia</taxon>
    </lineage>
</organism>
<dbReference type="Gene3D" id="1.10.580.10">
    <property type="entry name" value="Citrate Synthase, domain 1"/>
    <property type="match status" value="1"/>
</dbReference>
<dbReference type="GO" id="GO:0005975">
    <property type="term" value="P:carbohydrate metabolic process"/>
    <property type="evidence" value="ECO:0007669"/>
    <property type="project" value="TreeGrafter"/>
</dbReference>
<dbReference type="GO" id="GO:0036440">
    <property type="term" value="F:citrate synthase activity"/>
    <property type="evidence" value="ECO:0007669"/>
    <property type="project" value="UniProtKB-EC"/>
</dbReference>
<dbReference type="KEGG" id="pter:C2L65_36900"/>
<dbReference type="InterPro" id="IPR016142">
    <property type="entry name" value="Citrate_synth-like_lrg_a-sub"/>
</dbReference>
<proteinExistence type="inferred from homology"/>
<name>A0A2I8F0A0_9BURK</name>
<protein>
    <recommendedName>
        <fullName evidence="3">citrate synthase (unknown stereospecificity)</fullName>
        <ecNumber evidence="3">2.3.3.16</ecNumber>
    </recommendedName>
</protein>
<dbReference type="InterPro" id="IPR002020">
    <property type="entry name" value="Citrate_synthase"/>
</dbReference>
<dbReference type="GO" id="GO:0016829">
    <property type="term" value="F:lyase activity"/>
    <property type="evidence" value="ECO:0007669"/>
    <property type="project" value="UniProtKB-KW"/>
</dbReference>
<dbReference type="AlphaFoldDB" id="A0A2I8F0A0"/>
<dbReference type="EMBL" id="CP026113">
    <property type="protein sequence ID" value="AUT65148.1"/>
    <property type="molecule type" value="Genomic_DNA"/>
</dbReference>
<dbReference type="InterPro" id="IPR036969">
    <property type="entry name" value="Citrate_synthase_sf"/>
</dbReference>
<reference evidence="5 6" key="1">
    <citation type="submission" date="2018-01" db="EMBL/GenBank/DDBJ databases">
        <title>Species boundaries and ecological features among Paraburkholderia terrae DSMZ17804T, P. hospita DSMZ17164T and P. caribensis DSMZ13236T.</title>
        <authorList>
            <person name="Pratama A.A."/>
        </authorList>
    </citation>
    <scope>NUCLEOTIDE SEQUENCE [LARGE SCALE GENOMIC DNA]</scope>
    <source>
        <strain evidence="5 6">DSM 17804</strain>
    </source>
</reference>
<dbReference type="CDD" id="cd06100">
    <property type="entry name" value="CCL_ACL-C"/>
    <property type="match status" value="1"/>
</dbReference>
<gene>
    <name evidence="5" type="ORF">C2L65_36900</name>
</gene>
<evidence type="ECO:0000256" key="3">
    <source>
        <dbReference type="ARBA" id="ARBA00012972"/>
    </source>
</evidence>
<keyword evidence="4" id="KW-0808">Transferase</keyword>
<dbReference type="NCBIfam" id="NF004868">
    <property type="entry name" value="PRK06224.1-5"/>
    <property type="match status" value="1"/>
</dbReference>